<dbReference type="RefSeq" id="WP_013254582.1">
    <property type="nucleotide sequence ID" value="NC_014364.1"/>
</dbReference>
<dbReference type="EMBL" id="CP002116">
    <property type="protein sequence ID" value="ADK81118.1"/>
    <property type="molecule type" value="Genomic_DNA"/>
</dbReference>
<evidence type="ECO:0000313" key="1">
    <source>
        <dbReference type="EMBL" id="ADK81118.1"/>
    </source>
</evidence>
<dbReference type="Proteomes" id="UP000002318">
    <property type="component" value="Chromosome"/>
</dbReference>
<accession>E1R1H7</accession>
<reference evidence="1 2" key="1">
    <citation type="journal article" date="2010" name="Stand. Genomic Sci.">
        <title>Complete genome sequence of Spirochaeta smaragdinae type strain (SEBR 4228).</title>
        <authorList>
            <person name="Mavromatis K."/>
            <person name="Yasawong M."/>
            <person name="Chertkov O."/>
            <person name="Lapidus A."/>
            <person name="Lucas S."/>
            <person name="Nolan M."/>
            <person name="Del Rio T.G."/>
            <person name="Tice H."/>
            <person name="Cheng J.F."/>
            <person name="Pitluck S."/>
            <person name="Liolios K."/>
            <person name="Ivanova N."/>
            <person name="Tapia R."/>
            <person name="Han C."/>
            <person name="Bruce D."/>
            <person name="Goodwin L."/>
            <person name="Pati A."/>
            <person name="Chen A."/>
            <person name="Palaniappan K."/>
            <person name="Land M."/>
            <person name="Hauser L."/>
            <person name="Chang Y.J."/>
            <person name="Jeffries C.D."/>
            <person name="Detter J.C."/>
            <person name="Rohde M."/>
            <person name="Brambilla E."/>
            <person name="Spring S."/>
            <person name="Goker M."/>
            <person name="Sikorski J."/>
            <person name="Woyke T."/>
            <person name="Bristow J."/>
            <person name="Eisen J.A."/>
            <person name="Markowitz V."/>
            <person name="Hugenholtz P."/>
            <person name="Klenk H.P."/>
            <person name="Kyrpides N.C."/>
        </authorList>
    </citation>
    <scope>NUCLEOTIDE SEQUENCE [LARGE SCALE GENOMIC DNA]</scope>
    <source>
        <strain evidence="2">DSM 11293 / JCM 15392 / SEBR 4228</strain>
    </source>
</reference>
<dbReference type="STRING" id="573413.Spirs_1996"/>
<evidence type="ECO:0000313" key="2">
    <source>
        <dbReference type="Proteomes" id="UP000002318"/>
    </source>
</evidence>
<sequence>MRGQSTQKVRREIGDGKLGVVVDGKLVTILRSEVNEYLDDWFWSAFSLWYRYKLFGALPFSGGWAELPAFIIEIIETAEAAYRNGYGNSTH</sequence>
<name>E1R1H7_SEDSS</name>
<keyword evidence="2" id="KW-1185">Reference proteome</keyword>
<dbReference type="AlphaFoldDB" id="E1R1H7"/>
<dbReference type="KEGG" id="ssm:Spirs_1996"/>
<protein>
    <submittedName>
        <fullName evidence="1">Uncharacterized protein</fullName>
    </submittedName>
</protein>
<organism evidence="1 2">
    <name type="scientific">Sediminispirochaeta smaragdinae (strain DSM 11293 / JCM 15392 / SEBR 4228)</name>
    <name type="common">Spirochaeta smaragdinae</name>
    <dbReference type="NCBI Taxonomy" id="573413"/>
    <lineage>
        <taxon>Bacteria</taxon>
        <taxon>Pseudomonadati</taxon>
        <taxon>Spirochaetota</taxon>
        <taxon>Spirochaetia</taxon>
        <taxon>Spirochaetales</taxon>
        <taxon>Spirochaetaceae</taxon>
        <taxon>Sediminispirochaeta</taxon>
    </lineage>
</organism>
<proteinExistence type="predicted"/>
<gene>
    <name evidence="1" type="ordered locus">Spirs_1996</name>
</gene>
<dbReference type="HOGENOM" id="CLU_2425461_0_0_12"/>